<keyword evidence="2" id="KW-1185">Reference proteome</keyword>
<accession>A0A183LG22</accession>
<evidence type="ECO:0000313" key="1">
    <source>
        <dbReference type="EMBL" id="VDO55899.1"/>
    </source>
</evidence>
<organism evidence="1 2">
    <name type="scientific">Schistosoma margrebowiei</name>
    <dbReference type="NCBI Taxonomy" id="48269"/>
    <lineage>
        <taxon>Eukaryota</taxon>
        <taxon>Metazoa</taxon>
        <taxon>Spiralia</taxon>
        <taxon>Lophotrochozoa</taxon>
        <taxon>Platyhelminthes</taxon>
        <taxon>Trematoda</taxon>
        <taxon>Digenea</taxon>
        <taxon>Strigeidida</taxon>
        <taxon>Schistosomatoidea</taxon>
        <taxon>Schistosomatidae</taxon>
        <taxon>Schistosoma</taxon>
    </lineage>
</organism>
<dbReference type="Proteomes" id="UP000277204">
    <property type="component" value="Unassembled WGS sequence"/>
</dbReference>
<protein>
    <submittedName>
        <fullName evidence="1">Uncharacterized protein</fullName>
    </submittedName>
</protein>
<dbReference type="AlphaFoldDB" id="A0A183LG22"/>
<evidence type="ECO:0000313" key="2">
    <source>
        <dbReference type="Proteomes" id="UP000277204"/>
    </source>
</evidence>
<gene>
    <name evidence="1" type="ORF">SMRZ_LOCUS2747</name>
</gene>
<name>A0A183LG22_9TREM</name>
<sequence length="31" mass="3608">MEHILFSSSFLSIIKRSLNLAMLERNILLAF</sequence>
<reference evidence="1 2" key="1">
    <citation type="submission" date="2018-11" db="EMBL/GenBank/DDBJ databases">
        <authorList>
            <consortium name="Pathogen Informatics"/>
        </authorList>
    </citation>
    <scope>NUCLEOTIDE SEQUENCE [LARGE SCALE GENOMIC DNA]</scope>
    <source>
        <strain evidence="1 2">Zambia</strain>
    </source>
</reference>
<proteinExistence type="predicted"/>
<dbReference type="EMBL" id="UZAI01000726">
    <property type="protein sequence ID" value="VDO55899.1"/>
    <property type="molecule type" value="Genomic_DNA"/>
</dbReference>